<evidence type="ECO:0000313" key="1">
    <source>
        <dbReference type="EMBL" id="PRY33770.1"/>
    </source>
</evidence>
<comment type="caution">
    <text evidence="1">The sequence shown here is derived from an EMBL/GenBank/DDBJ whole genome shotgun (WGS) entry which is preliminary data.</text>
</comment>
<organism evidence="1 2">
    <name type="scientific">Umezawaea tangerina</name>
    <dbReference type="NCBI Taxonomy" id="84725"/>
    <lineage>
        <taxon>Bacteria</taxon>
        <taxon>Bacillati</taxon>
        <taxon>Actinomycetota</taxon>
        <taxon>Actinomycetes</taxon>
        <taxon>Pseudonocardiales</taxon>
        <taxon>Pseudonocardiaceae</taxon>
        <taxon>Umezawaea</taxon>
    </lineage>
</organism>
<dbReference type="Gene3D" id="1.25.40.10">
    <property type="entry name" value="Tetratricopeptide repeat domain"/>
    <property type="match status" value="1"/>
</dbReference>
<dbReference type="SUPFAM" id="SSF48452">
    <property type="entry name" value="TPR-like"/>
    <property type="match status" value="1"/>
</dbReference>
<sequence>MTHIGAADVAGLEAATHTLRALDYEHGGGACADAVLAQLSTGRRLLGGIASTEIRTRLHVALADLHNLAGWILFDLGRAEAARSHFDSALELALAAGNDSLAANVHYRLGRVFLHHNAFGAALREFEASGQAAAGSGLELAIVDANLAWTHAKMGSSTDATRLLARAQEGFAEADIAAAPDWARFFTANDLVAMAGTVHADLAEAGELSHVEEAVPALSEAVEGYPEDMARSRVFCLISLSTASFLAGEVEEGVEVGHTAVREAIPIRSVRTADRMRPLLRVARGCGEARGLVELIEEFGASA</sequence>
<evidence type="ECO:0008006" key="3">
    <source>
        <dbReference type="Google" id="ProtNLM"/>
    </source>
</evidence>
<accession>A0A2T0SK30</accession>
<dbReference type="RefSeq" id="WP_106195851.1">
    <property type="nucleotide sequence ID" value="NZ_PVTF01000019.1"/>
</dbReference>
<dbReference type="OrthoDB" id="3213425at2"/>
<protein>
    <recommendedName>
        <fullName evidence="3">Tetratricopeptide repeat protein</fullName>
    </recommendedName>
</protein>
<reference evidence="1 2" key="1">
    <citation type="submission" date="2018-03" db="EMBL/GenBank/DDBJ databases">
        <title>Genomic Encyclopedia of Archaeal and Bacterial Type Strains, Phase II (KMG-II): from individual species to whole genera.</title>
        <authorList>
            <person name="Goeker M."/>
        </authorList>
    </citation>
    <scope>NUCLEOTIDE SEQUENCE [LARGE SCALE GENOMIC DNA]</scope>
    <source>
        <strain evidence="1 2">DSM 44720</strain>
    </source>
</reference>
<dbReference type="AlphaFoldDB" id="A0A2T0SK30"/>
<proteinExistence type="predicted"/>
<name>A0A2T0SK30_9PSEU</name>
<dbReference type="InterPro" id="IPR011990">
    <property type="entry name" value="TPR-like_helical_dom_sf"/>
</dbReference>
<gene>
    <name evidence="1" type="ORF">CLV43_11980</name>
</gene>
<keyword evidence="2" id="KW-1185">Reference proteome</keyword>
<dbReference type="Proteomes" id="UP000239494">
    <property type="component" value="Unassembled WGS sequence"/>
</dbReference>
<dbReference type="EMBL" id="PVTF01000019">
    <property type="protein sequence ID" value="PRY33770.1"/>
    <property type="molecule type" value="Genomic_DNA"/>
</dbReference>
<evidence type="ECO:0000313" key="2">
    <source>
        <dbReference type="Proteomes" id="UP000239494"/>
    </source>
</evidence>